<evidence type="ECO:0000313" key="2">
    <source>
        <dbReference type="EMBL" id="CAK9095883.1"/>
    </source>
</evidence>
<feature type="region of interest" description="Disordered" evidence="1">
    <location>
        <begin position="286"/>
        <end position="322"/>
    </location>
</feature>
<protein>
    <submittedName>
        <fullName evidence="2">Uncharacterized protein</fullName>
    </submittedName>
</protein>
<name>A0ABP0R5P7_9DINO</name>
<organism evidence="2 3">
    <name type="scientific">Durusdinium trenchii</name>
    <dbReference type="NCBI Taxonomy" id="1381693"/>
    <lineage>
        <taxon>Eukaryota</taxon>
        <taxon>Sar</taxon>
        <taxon>Alveolata</taxon>
        <taxon>Dinophyceae</taxon>
        <taxon>Suessiales</taxon>
        <taxon>Symbiodiniaceae</taxon>
        <taxon>Durusdinium</taxon>
    </lineage>
</organism>
<feature type="compositionally biased region" description="Basic residues" evidence="1">
    <location>
        <begin position="290"/>
        <end position="308"/>
    </location>
</feature>
<comment type="caution">
    <text evidence="2">The sequence shown here is derived from an EMBL/GenBank/DDBJ whole genome shotgun (WGS) entry which is preliminary data.</text>
</comment>
<dbReference type="Proteomes" id="UP001642484">
    <property type="component" value="Unassembled WGS sequence"/>
</dbReference>
<gene>
    <name evidence="2" type="ORF">CCMP2556_LOCUS45633</name>
</gene>
<reference evidence="2 3" key="1">
    <citation type="submission" date="2024-02" db="EMBL/GenBank/DDBJ databases">
        <authorList>
            <person name="Chen Y."/>
            <person name="Shah S."/>
            <person name="Dougan E. K."/>
            <person name="Thang M."/>
            <person name="Chan C."/>
        </authorList>
    </citation>
    <scope>NUCLEOTIDE SEQUENCE [LARGE SCALE GENOMIC DNA]</scope>
</reference>
<keyword evidence="3" id="KW-1185">Reference proteome</keyword>
<proteinExistence type="predicted"/>
<evidence type="ECO:0000256" key="1">
    <source>
        <dbReference type="SAM" id="MobiDB-lite"/>
    </source>
</evidence>
<dbReference type="EMBL" id="CAXAMN010025544">
    <property type="protein sequence ID" value="CAK9095883.1"/>
    <property type="molecule type" value="Genomic_DNA"/>
</dbReference>
<sequence length="430" mass="47486">MPKNIMRHPLNNRVQNGVKECYKQSCRLRGIVEGVRGEAWLCEPGVDPKTGDRSGPYTALSFASLVESFFSALEDDPSNPNLQCTLHRGLECRIIHHRVPPSVAKYLIHLHNRFHSGSSTSFCELVNLIPDVESALQAYKLHAGIKWTQKDYETKCSEYIRTHPEFGETFSSWVLFESARGCYNAFEKKWQMLSGSTGVIQQLGESVDFLNPRICNSSVLQCILHAVNSVTAALYDGVSQDDMKVLLLEVPLLEDNADANWVIDSTSKKTKINNVLTPMSGSVVTTGDAKKKKASGSAKARGKAKAKAKAQAGNNNTPAVPQLPDEDHVHESTVACSVGVRQKLWLDDMLACVNHVCTSVATMGVEAVHITSLKAQLIRTALLFAIKGSIVLETAKATRTHRKWSTCRPALKEHAMMLLIQARFFMLPNL</sequence>
<accession>A0ABP0R5P7</accession>
<evidence type="ECO:0000313" key="3">
    <source>
        <dbReference type="Proteomes" id="UP001642484"/>
    </source>
</evidence>